<dbReference type="InterPro" id="IPR004433">
    <property type="entry name" value="MenaQ_synth_MenD"/>
</dbReference>
<sequence length="522" mass="59232">MTNMELAAKVIQELVHTGVREFVLCAGARNSPLVHILDENKNLKVYSFFEERSAAFFALGRIASTRRPVAIITTSGTAVAELLPAAVEGTYSSLPLIMVTADRPKHYRGSGAPQTIEQVGIFSYYNEVALDIDAENSHISFKSLSWKKPIHVNICFEEPLIDGPVPKIEFSVSERTKLPGQLPLGTLKEVEDFINSHKPLVIVGILPEKAHTTVLEFLKQYKAPVYCEGISSLRGHPDIKDIEIRSGEKMIHRVLNSGLCDSVLRIGGVPTARFWRDLEVKYREIPVFNISFNHFSGLSRPVLHCNSIDLLSQVEFTHVHRENVKLNIEDNTRTEAVRALLEKYPQSEQGLIYSLSKKMKGASVYLGNSLPIREWDSCSSHDAMPLRVAANRGANGIDGQLSTFLGWASPQTENWCLVGDLTALYDLSSLWATSQLEANKFRIVVINNGGGQIFSRMFNKEIFVNKHQISFESWAKMWNWSYQKWHNIPEENNFADHQIIELCPHWEQTQEFWKEYEFLWKE</sequence>
<dbReference type="GO" id="GO:0030976">
    <property type="term" value="F:thiamine pyrophosphate binding"/>
    <property type="evidence" value="ECO:0007669"/>
    <property type="project" value="UniProtKB-UniRule"/>
</dbReference>
<accession>A0A150WVQ9</accession>
<keyword evidence="3 6" id="KW-0460">Magnesium</keyword>
<comment type="pathway">
    <text evidence="6">Quinol/quinone metabolism; 1,4-dihydroxy-2-naphthoate biosynthesis; 1,4-dihydroxy-2-naphthoate from chorismate: step 2/7.</text>
</comment>
<dbReference type="PANTHER" id="PTHR42916:SF1">
    <property type="entry name" value="PROTEIN PHYLLO, CHLOROPLASTIC"/>
    <property type="match status" value="1"/>
</dbReference>
<dbReference type="CDD" id="cd07037">
    <property type="entry name" value="TPP_PYR_MenD"/>
    <property type="match status" value="1"/>
</dbReference>
<evidence type="ECO:0000256" key="5">
    <source>
        <dbReference type="ARBA" id="ARBA00023211"/>
    </source>
</evidence>
<evidence type="ECO:0000313" key="9">
    <source>
        <dbReference type="Proteomes" id="UP000075391"/>
    </source>
</evidence>
<dbReference type="RefSeq" id="WP_063242281.1">
    <property type="nucleotide sequence ID" value="NZ_CP168967.1"/>
</dbReference>
<protein>
    <recommendedName>
        <fullName evidence="6">2-succinyl-5-enolpyruvyl-6-hydroxy-3-cyclohexene-1-carboxylate synthase</fullName>
        <shortName evidence="6">SEPHCHC synthase</shortName>
        <ecNumber evidence="6">2.2.1.9</ecNumber>
    </recommendedName>
    <alternativeName>
        <fullName evidence="6">Menaquinone biosynthesis protein MenD</fullName>
    </alternativeName>
</protein>
<dbReference type="EC" id="2.2.1.9" evidence="6"/>
<dbReference type="SUPFAM" id="SSF52518">
    <property type="entry name" value="Thiamin diphosphate-binding fold (THDP-binding)"/>
    <property type="match status" value="2"/>
</dbReference>
<dbReference type="Proteomes" id="UP000075391">
    <property type="component" value="Unassembled WGS sequence"/>
</dbReference>
<dbReference type="CDD" id="cd02009">
    <property type="entry name" value="TPP_SHCHC_synthase"/>
    <property type="match status" value="1"/>
</dbReference>
<dbReference type="GO" id="GO:0000287">
    <property type="term" value="F:magnesium ion binding"/>
    <property type="evidence" value="ECO:0007669"/>
    <property type="project" value="UniProtKB-UniRule"/>
</dbReference>
<dbReference type="GO" id="GO:0030145">
    <property type="term" value="F:manganese ion binding"/>
    <property type="evidence" value="ECO:0007669"/>
    <property type="project" value="UniProtKB-UniRule"/>
</dbReference>
<comment type="caution">
    <text evidence="8">The sequence shown here is derived from an EMBL/GenBank/DDBJ whole genome shotgun (WGS) entry which is preliminary data.</text>
</comment>
<evidence type="ECO:0000259" key="7">
    <source>
        <dbReference type="Pfam" id="PF02776"/>
    </source>
</evidence>
<dbReference type="PIRSF" id="PIRSF004983">
    <property type="entry name" value="MenD"/>
    <property type="match status" value="1"/>
</dbReference>
<evidence type="ECO:0000256" key="3">
    <source>
        <dbReference type="ARBA" id="ARBA00022842"/>
    </source>
</evidence>
<comment type="catalytic activity">
    <reaction evidence="6">
        <text>isochorismate + 2-oxoglutarate + H(+) = 5-enolpyruvoyl-6-hydroxy-2-succinyl-cyclohex-3-ene-1-carboxylate + CO2</text>
        <dbReference type="Rhea" id="RHEA:25593"/>
        <dbReference type="ChEBI" id="CHEBI:15378"/>
        <dbReference type="ChEBI" id="CHEBI:16526"/>
        <dbReference type="ChEBI" id="CHEBI:16810"/>
        <dbReference type="ChEBI" id="CHEBI:29780"/>
        <dbReference type="ChEBI" id="CHEBI:58818"/>
        <dbReference type="EC" id="2.2.1.9"/>
    </reaction>
</comment>
<proteinExistence type="inferred from homology"/>
<keyword evidence="4 6" id="KW-0786">Thiamine pyrophosphate</keyword>
<gene>
    <name evidence="6" type="primary">menD</name>
    <name evidence="8" type="ORF">AZI85_00685</name>
</gene>
<dbReference type="Gene3D" id="3.40.50.1220">
    <property type="entry name" value="TPP-binding domain"/>
    <property type="match status" value="1"/>
</dbReference>
<dbReference type="GO" id="GO:0070204">
    <property type="term" value="F:2-succinyl-5-enolpyruvyl-6-hydroxy-3-cyclohexene-1-carboxylic-acid synthase activity"/>
    <property type="evidence" value="ECO:0007669"/>
    <property type="project" value="UniProtKB-UniRule"/>
</dbReference>
<dbReference type="OrthoDB" id="5287925at2"/>
<comment type="cofactor">
    <cofactor evidence="6">
        <name>Mg(2+)</name>
        <dbReference type="ChEBI" id="CHEBI:18420"/>
    </cofactor>
    <cofactor evidence="6">
        <name>Mn(2+)</name>
        <dbReference type="ChEBI" id="CHEBI:29035"/>
    </cofactor>
</comment>
<comment type="pathway">
    <text evidence="6">Quinol/quinone metabolism; menaquinone biosynthesis.</text>
</comment>
<evidence type="ECO:0000256" key="4">
    <source>
        <dbReference type="ARBA" id="ARBA00023052"/>
    </source>
</evidence>
<dbReference type="InterPro" id="IPR029061">
    <property type="entry name" value="THDP-binding"/>
</dbReference>
<dbReference type="UniPathway" id="UPA01057">
    <property type="reaction ID" value="UER00164"/>
</dbReference>
<dbReference type="HAMAP" id="MF_01659">
    <property type="entry name" value="MenD"/>
    <property type="match status" value="1"/>
</dbReference>
<comment type="subunit">
    <text evidence="6">Homodimer.</text>
</comment>
<dbReference type="InterPro" id="IPR012001">
    <property type="entry name" value="Thiamin_PyroP_enz_TPP-bd_dom"/>
</dbReference>
<keyword evidence="6" id="KW-0474">Menaquinone biosynthesis</keyword>
<organism evidence="8 9">
    <name type="scientific">Bdellovibrio bacteriovorus</name>
    <dbReference type="NCBI Taxonomy" id="959"/>
    <lineage>
        <taxon>Bacteria</taxon>
        <taxon>Pseudomonadati</taxon>
        <taxon>Bdellovibrionota</taxon>
        <taxon>Bdellovibrionia</taxon>
        <taxon>Bdellovibrionales</taxon>
        <taxon>Pseudobdellovibrionaceae</taxon>
        <taxon>Bdellovibrio</taxon>
    </lineage>
</organism>
<dbReference type="AlphaFoldDB" id="A0A150WVQ9"/>
<dbReference type="GO" id="GO:0009234">
    <property type="term" value="P:menaquinone biosynthetic process"/>
    <property type="evidence" value="ECO:0007669"/>
    <property type="project" value="UniProtKB-UniRule"/>
</dbReference>
<evidence type="ECO:0000313" key="8">
    <source>
        <dbReference type="EMBL" id="KYG70496.1"/>
    </source>
</evidence>
<name>A0A150WVQ9_BDEBC</name>
<dbReference type="EMBL" id="LUKF01000001">
    <property type="protein sequence ID" value="KYG70496.1"/>
    <property type="molecule type" value="Genomic_DNA"/>
</dbReference>
<comment type="similarity">
    <text evidence="6">Belongs to the TPP enzyme family. MenD subfamily.</text>
</comment>
<dbReference type="NCBIfam" id="TIGR00173">
    <property type="entry name" value="menD"/>
    <property type="match status" value="1"/>
</dbReference>
<comment type="cofactor">
    <cofactor evidence="6">
        <name>thiamine diphosphate</name>
        <dbReference type="ChEBI" id="CHEBI:58937"/>
    </cofactor>
    <text evidence="6">Binds 1 thiamine pyrophosphate per subunit.</text>
</comment>
<comment type="function">
    <text evidence="6">Catalyzes the thiamine diphosphate-dependent decarboxylation of 2-oxoglutarate and the subsequent addition of the resulting succinic semialdehyde-thiamine pyrophosphate anion to isochorismate to yield 2-succinyl-5-enolpyruvyl-6-hydroxy-3-cyclohexene-1-carboxylate (SEPHCHC).</text>
</comment>
<dbReference type="Pfam" id="PF02776">
    <property type="entry name" value="TPP_enzyme_N"/>
    <property type="match status" value="1"/>
</dbReference>
<reference evidence="8 9" key="1">
    <citation type="submission" date="2016-03" db="EMBL/GenBank/DDBJ databases">
        <authorList>
            <person name="Ploux O."/>
        </authorList>
    </citation>
    <scope>NUCLEOTIDE SEQUENCE [LARGE SCALE GENOMIC DNA]</scope>
    <source>
        <strain evidence="8 9">BER2</strain>
    </source>
</reference>
<evidence type="ECO:0000256" key="1">
    <source>
        <dbReference type="ARBA" id="ARBA00022679"/>
    </source>
</evidence>
<dbReference type="PANTHER" id="PTHR42916">
    <property type="entry name" value="2-SUCCINYL-5-ENOLPYRUVYL-6-HYDROXY-3-CYCLOHEXENE-1-CARBOXYLATE SYNTHASE"/>
    <property type="match status" value="1"/>
</dbReference>
<evidence type="ECO:0000256" key="6">
    <source>
        <dbReference type="HAMAP-Rule" id="MF_01659"/>
    </source>
</evidence>
<dbReference type="Gene3D" id="3.40.50.970">
    <property type="match status" value="2"/>
</dbReference>
<dbReference type="UniPathway" id="UPA00079"/>
<evidence type="ECO:0000256" key="2">
    <source>
        <dbReference type="ARBA" id="ARBA00022723"/>
    </source>
</evidence>
<feature type="domain" description="Thiamine pyrophosphate enzyme N-terminal TPP-binding" evidence="7">
    <location>
        <begin position="4"/>
        <end position="120"/>
    </location>
</feature>
<keyword evidence="2 6" id="KW-0479">Metal-binding</keyword>
<keyword evidence="5 6" id="KW-0464">Manganese</keyword>
<keyword evidence="1 6" id="KW-0808">Transferase</keyword>